<dbReference type="InterPro" id="IPR020578">
    <property type="entry name" value="Aminotrans_V_PyrdxlP_BS"/>
</dbReference>
<comment type="catalytic activity">
    <reaction evidence="9 11">
        <text>4-(phosphooxy)-L-threonine + 2-oxoglutarate = (R)-3-hydroxy-2-oxo-4-phosphooxybutanoate + L-glutamate</text>
        <dbReference type="Rhea" id="RHEA:16573"/>
        <dbReference type="ChEBI" id="CHEBI:16810"/>
        <dbReference type="ChEBI" id="CHEBI:29985"/>
        <dbReference type="ChEBI" id="CHEBI:58452"/>
        <dbReference type="ChEBI" id="CHEBI:58538"/>
        <dbReference type="EC" id="2.6.1.52"/>
    </reaction>
</comment>
<sequence>MAVIYNFSAGPGVLPEPVLREVQAEFLSYKQGVSIVEMSHRSDTFATIVEQLEARLRRLMQIPDDYAVLFLQGGATLQFSMVPMNLRESGRFVYLDSGIWSKKAIADAKHYGDVVVAGSSAAVKYRDLPAWPKTISDVDYLHVTLNNTIEGTRYTELPDTGVPIVADVSSNILAEAIDVKRYGLLYAGAQKNIGPAGLTLVIIRRDLIVDRDLPSYLAYSKHVDTLLNTPSTFNLYVAERVLAWVEGEGGVEAMERRNVEKSGLFYDALDASPLFHAVVSGKQRSLTNIPFTTGDAETDRAFQRFAEARGLIELGGHRSVGGLRASLYNAMPLEGVKRLIDVMHEFEQEGQDVSYKNV</sequence>
<protein>
    <recommendedName>
        <fullName evidence="11">Phosphoserine aminotransferase</fullName>
        <ecNumber evidence="11">2.6.1.52</ecNumber>
    </recommendedName>
    <alternativeName>
        <fullName evidence="11">Phosphohydroxythreonine aminotransferase</fullName>
        <shortName evidence="11">PSAT</shortName>
    </alternativeName>
</protein>
<comment type="catalytic activity">
    <reaction evidence="10 11">
        <text>O-phospho-L-serine + 2-oxoglutarate = 3-phosphooxypyruvate + L-glutamate</text>
        <dbReference type="Rhea" id="RHEA:14329"/>
        <dbReference type="ChEBI" id="CHEBI:16810"/>
        <dbReference type="ChEBI" id="CHEBI:18110"/>
        <dbReference type="ChEBI" id="CHEBI:29985"/>
        <dbReference type="ChEBI" id="CHEBI:57524"/>
        <dbReference type="EC" id="2.6.1.52"/>
    </reaction>
</comment>
<dbReference type="SUPFAM" id="SSF53383">
    <property type="entry name" value="PLP-dependent transferases"/>
    <property type="match status" value="1"/>
</dbReference>
<dbReference type="InterPro" id="IPR015422">
    <property type="entry name" value="PyrdxlP-dep_Trfase_small"/>
</dbReference>
<feature type="binding site" evidence="11">
    <location>
        <begin position="75"/>
        <end position="76"/>
    </location>
    <ligand>
        <name>pyridoxal 5'-phosphate</name>
        <dbReference type="ChEBI" id="CHEBI:597326"/>
    </ligand>
</feature>
<keyword evidence="8 11" id="KW-0718">Serine biosynthesis</keyword>
<dbReference type="GO" id="GO:0004648">
    <property type="term" value="F:O-phospho-L-serine:2-oxoglutarate aminotransferase activity"/>
    <property type="evidence" value="ECO:0007669"/>
    <property type="project" value="UniProtKB-EC"/>
</dbReference>
<dbReference type="PIRSF" id="PIRSF000525">
    <property type="entry name" value="SerC"/>
    <property type="match status" value="1"/>
</dbReference>
<feature type="binding site" evidence="11">
    <location>
        <position position="167"/>
    </location>
    <ligand>
        <name>pyridoxal 5'-phosphate</name>
        <dbReference type="ChEBI" id="CHEBI:597326"/>
    </ligand>
</feature>
<dbReference type="InterPro" id="IPR015424">
    <property type="entry name" value="PyrdxlP-dep_Trfase"/>
</dbReference>
<keyword evidence="4 11" id="KW-0032">Aminotransferase</keyword>
<feature type="modified residue" description="N6-(pyridoxal phosphate)lysine" evidence="11">
    <location>
        <position position="191"/>
    </location>
</feature>
<feature type="binding site" evidence="11">
    <location>
        <begin position="228"/>
        <end position="229"/>
    </location>
    <ligand>
        <name>pyridoxal 5'-phosphate</name>
        <dbReference type="ChEBI" id="CHEBI:597326"/>
    </ligand>
</feature>
<evidence type="ECO:0000256" key="6">
    <source>
        <dbReference type="ARBA" id="ARBA00022679"/>
    </source>
</evidence>
<feature type="binding site" evidence="11">
    <location>
        <position position="100"/>
    </location>
    <ligand>
        <name>pyridoxal 5'-phosphate</name>
        <dbReference type="ChEBI" id="CHEBI:597326"/>
    </ligand>
</feature>
<feature type="binding site" evidence="11">
    <location>
        <position position="41"/>
    </location>
    <ligand>
        <name>L-glutamate</name>
        <dbReference type="ChEBI" id="CHEBI:29985"/>
    </ligand>
</feature>
<keyword evidence="5 11" id="KW-0028">Amino-acid biosynthesis</keyword>
<dbReference type="Pfam" id="PF00266">
    <property type="entry name" value="Aminotran_5"/>
    <property type="match status" value="1"/>
</dbReference>
<dbReference type="EMBL" id="JASWER010000015">
    <property type="protein sequence ID" value="MDL5378055.1"/>
    <property type="molecule type" value="Genomic_DNA"/>
</dbReference>
<dbReference type="InterPro" id="IPR022278">
    <property type="entry name" value="Pser_aminoTfrase"/>
</dbReference>
<comment type="similarity">
    <text evidence="3 11">Belongs to the class-V pyridoxal-phosphate-dependent aminotransferase family. SerC subfamily.</text>
</comment>
<comment type="cofactor">
    <cofactor evidence="11">
        <name>pyridoxal 5'-phosphate</name>
        <dbReference type="ChEBI" id="CHEBI:597326"/>
    </cofactor>
    <text evidence="11">Binds 1 pyridoxal phosphate per subunit.</text>
</comment>
<comment type="caution">
    <text evidence="13">The sequence shown here is derived from an EMBL/GenBank/DDBJ whole genome shotgun (WGS) entry which is preliminary data.</text>
</comment>
<evidence type="ECO:0000256" key="1">
    <source>
        <dbReference type="ARBA" id="ARBA00003483"/>
    </source>
</evidence>
<comment type="subunit">
    <text evidence="11">Homodimer.</text>
</comment>
<evidence type="ECO:0000313" key="14">
    <source>
        <dbReference type="Proteomes" id="UP001230807"/>
    </source>
</evidence>
<dbReference type="InterPro" id="IPR015421">
    <property type="entry name" value="PyrdxlP-dep_Trfase_major"/>
</dbReference>
<dbReference type="HAMAP" id="MF_00160">
    <property type="entry name" value="SerC_aminotrans_5"/>
    <property type="match status" value="1"/>
</dbReference>
<evidence type="ECO:0000259" key="12">
    <source>
        <dbReference type="Pfam" id="PF00266"/>
    </source>
</evidence>
<feature type="domain" description="Aminotransferase class V" evidence="12">
    <location>
        <begin position="4"/>
        <end position="339"/>
    </location>
</feature>
<evidence type="ECO:0000256" key="11">
    <source>
        <dbReference type="HAMAP-Rule" id="MF_00160"/>
    </source>
</evidence>
<comment type="caution">
    <text evidence="11">Lacks conserved residue(s) required for the propagation of feature annotation.</text>
</comment>
<gene>
    <name evidence="11 13" type="primary">serC</name>
    <name evidence="13" type="ORF">QR695_13685</name>
</gene>
<dbReference type="Proteomes" id="UP001230807">
    <property type="component" value="Unassembled WGS sequence"/>
</dbReference>
<dbReference type="EC" id="2.6.1.52" evidence="11"/>
<evidence type="ECO:0000256" key="3">
    <source>
        <dbReference type="ARBA" id="ARBA00006904"/>
    </source>
</evidence>
<keyword evidence="11" id="KW-0963">Cytoplasm</keyword>
<dbReference type="RefSeq" id="WP_214831887.1">
    <property type="nucleotide sequence ID" value="NZ_CP183077.1"/>
</dbReference>
<comment type="pathway">
    <text evidence="2 11">Amino-acid biosynthesis; L-serine biosynthesis; L-serine from 3-phospho-D-glycerate: step 2/3.</text>
</comment>
<organism evidence="13 14">
    <name type="scientific">Exiguobacterium mexicanum</name>
    <dbReference type="NCBI Taxonomy" id="340146"/>
    <lineage>
        <taxon>Bacteria</taxon>
        <taxon>Bacillati</taxon>
        <taxon>Bacillota</taxon>
        <taxon>Bacilli</taxon>
        <taxon>Bacillales</taxon>
        <taxon>Bacillales Family XII. Incertae Sedis</taxon>
        <taxon>Exiguobacterium</taxon>
    </lineage>
</organism>
<feature type="binding site" evidence="11">
    <location>
        <position position="190"/>
    </location>
    <ligand>
        <name>pyridoxal 5'-phosphate</name>
        <dbReference type="ChEBI" id="CHEBI:597326"/>
    </ligand>
</feature>
<comment type="function">
    <text evidence="1 11">Catalyzes the reversible conversion of 3-phosphohydroxypyruvate to phosphoserine and of 3-hydroxy-2-oxo-4-phosphonooxybutanoate to phosphohydroxythreonine.</text>
</comment>
<name>A0ABT7MSA5_9BACL</name>
<evidence type="ECO:0000256" key="8">
    <source>
        <dbReference type="ARBA" id="ARBA00023299"/>
    </source>
</evidence>
<dbReference type="PANTHER" id="PTHR43247:SF1">
    <property type="entry name" value="PHOSPHOSERINE AMINOTRANSFERASE"/>
    <property type="match status" value="1"/>
</dbReference>
<dbReference type="PANTHER" id="PTHR43247">
    <property type="entry name" value="PHOSPHOSERINE AMINOTRANSFERASE"/>
    <property type="match status" value="1"/>
</dbReference>
<evidence type="ECO:0000256" key="2">
    <source>
        <dbReference type="ARBA" id="ARBA00005099"/>
    </source>
</evidence>
<dbReference type="Gene3D" id="3.40.640.10">
    <property type="entry name" value="Type I PLP-dependent aspartate aminotransferase-like (Major domain)"/>
    <property type="match status" value="1"/>
</dbReference>
<feature type="binding site" evidence="11">
    <location>
        <position position="148"/>
    </location>
    <ligand>
        <name>pyridoxal 5'-phosphate</name>
        <dbReference type="ChEBI" id="CHEBI:597326"/>
    </ligand>
</feature>
<dbReference type="PROSITE" id="PS00595">
    <property type="entry name" value="AA_TRANSFER_CLASS_5"/>
    <property type="match status" value="1"/>
</dbReference>
<dbReference type="InterPro" id="IPR000192">
    <property type="entry name" value="Aminotrans_V_dom"/>
</dbReference>
<evidence type="ECO:0000256" key="7">
    <source>
        <dbReference type="ARBA" id="ARBA00022898"/>
    </source>
</evidence>
<evidence type="ECO:0000256" key="4">
    <source>
        <dbReference type="ARBA" id="ARBA00022576"/>
    </source>
</evidence>
<keyword evidence="14" id="KW-1185">Reference proteome</keyword>
<accession>A0ABT7MSA5</accession>
<reference evidence="13 14" key="1">
    <citation type="submission" date="2023-06" db="EMBL/GenBank/DDBJ databases">
        <title>Influencing factors and mechanism of Cr(VI) reduction by facultative anaerobic Exiguobacterium sp. PY14.</title>
        <authorList>
            <person name="Zou L."/>
        </authorList>
    </citation>
    <scope>NUCLEOTIDE SEQUENCE [LARGE SCALE GENOMIC DNA]</scope>
    <source>
        <strain evidence="13 14">PY14</strain>
    </source>
</reference>
<evidence type="ECO:0000256" key="9">
    <source>
        <dbReference type="ARBA" id="ARBA00047630"/>
    </source>
</evidence>
<proteinExistence type="inferred from homology"/>
<evidence type="ECO:0000313" key="13">
    <source>
        <dbReference type="EMBL" id="MDL5378055.1"/>
    </source>
</evidence>
<evidence type="ECO:0000256" key="10">
    <source>
        <dbReference type="ARBA" id="ARBA00049007"/>
    </source>
</evidence>
<dbReference type="Gene3D" id="3.90.1150.10">
    <property type="entry name" value="Aspartate Aminotransferase, domain 1"/>
    <property type="match status" value="1"/>
</dbReference>
<keyword evidence="7 11" id="KW-0663">Pyridoxal phosphate</keyword>
<comment type="subcellular location">
    <subcellularLocation>
        <location evidence="11">Cytoplasm</location>
    </subcellularLocation>
</comment>
<evidence type="ECO:0000256" key="5">
    <source>
        <dbReference type="ARBA" id="ARBA00022605"/>
    </source>
</evidence>
<dbReference type="NCBIfam" id="NF003764">
    <property type="entry name" value="PRK05355.1"/>
    <property type="match status" value="1"/>
</dbReference>
<keyword evidence="6 11" id="KW-0808">Transferase</keyword>